<evidence type="ECO:0000256" key="1">
    <source>
        <dbReference type="ARBA" id="ARBA00008898"/>
    </source>
</evidence>
<name>D1BV79_XYLCX</name>
<keyword evidence="2" id="KW-0560">Oxidoreductase</keyword>
<dbReference type="OrthoDB" id="9792858at2"/>
<dbReference type="eggNOG" id="COG1853">
    <property type="taxonomic scope" value="Bacteria"/>
</dbReference>
<dbReference type="InterPro" id="IPR002563">
    <property type="entry name" value="Flavin_Rdtase-like_dom"/>
</dbReference>
<dbReference type="Proteomes" id="UP000002255">
    <property type="component" value="Chromosome"/>
</dbReference>
<proteinExistence type="inferred from homology"/>
<gene>
    <name evidence="4" type="ordered locus">Xcel_0311</name>
</gene>
<reference evidence="4 5" key="2">
    <citation type="journal article" date="2010" name="Stand. Genomic Sci.">
        <title>Complete genome sequence of Xylanimonas cellulosilytica type strain (XIL07).</title>
        <authorList>
            <person name="Foster B."/>
            <person name="Pukall R."/>
            <person name="Abt B."/>
            <person name="Nolan M."/>
            <person name="Glavina Del Rio T."/>
            <person name="Chen F."/>
            <person name="Lucas S."/>
            <person name="Tice H."/>
            <person name="Pitluck S."/>
            <person name="Cheng J.-F."/>
            <person name="Chertkov O."/>
            <person name="Brettin T."/>
            <person name="Han C."/>
            <person name="Detter J.C."/>
            <person name="Bruce D."/>
            <person name="Goodwin L."/>
            <person name="Ivanova N."/>
            <person name="Mavromatis K."/>
            <person name="Pati A."/>
            <person name="Mikhailova N."/>
            <person name="Chen A."/>
            <person name="Palaniappan K."/>
            <person name="Land M."/>
            <person name="Hauser L."/>
            <person name="Chang Y.-J."/>
            <person name="Jeffries C.D."/>
            <person name="Chain P."/>
            <person name="Rohde M."/>
            <person name="Goeker M."/>
            <person name="Bristow J."/>
            <person name="Eisen J.A."/>
            <person name="Markowitz V."/>
            <person name="Hugenholtz P."/>
            <person name="Kyrpides N.C."/>
            <person name="Klenk H.-P."/>
            <person name="Lapidus A."/>
        </authorList>
    </citation>
    <scope>NUCLEOTIDE SEQUENCE [LARGE SCALE GENOMIC DNA]</scope>
    <source>
        <strain evidence="5">DSM 15894 / CECT 5975 / LMG 20990 / XIL07</strain>
    </source>
</reference>
<dbReference type="AlphaFoldDB" id="D1BV79"/>
<dbReference type="GO" id="GO:0010181">
    <property type="term" value="F:FMN binding"/>
    <property type="evidence" value="ECO:0007669"/>
    <property type="project" value="InterPro"/>
</dbReference>
<dbReference type="Gene3D" id="2.30.110.10">
    <property type="entry name" value="Electron Transport, Fmn-binding Protein, Chain A"/>
    <property type="match status" value="1"/>
</dbReference>
<keyword evidence="5" id="KW-1185">Reference proteome</keyword>
<dbReference type="GO" id="GO:0042602">
    <property type="term" value="F:riboflavin reductase (NADPH) activity"/>
    <property type="evidence" value="ECO:0007669"/>
    <property type="project" value="TreeGrafter"/>
</dbReference>
<dbReference type="KEGG" id="xce:Xcel_0311"/>
<dbReference type="STRING" id="446471.Xcel_0311"/>
<sequence>MTCVTPNTLEVTPSSLRGQLARWPTGVAIITANGTARPLGKTVNSFHAASLEPALVGWCIDRKSSRFDEWITTSGYAVHVMAGHQTDLISRFATSGTDRFDGLETAPGLDGIPLLTHEVPLRLECRVANRFDVGDHVYLIGEVVTMTAADHVPMTLQR</sequence>
<dbReference type="SMART" id="SM00903">
    <property type="entry name" value="Flavin_Reduct"/>
    <property type="match status" value="1"/>
</dbReference>
<dbReference type="SUPFAM" id="SSF50475">
    <property type="entry name" value="FMN-binding split barrel"/>
    <property type="match status" value="1"/>
</dbReference>
<dbReference type="Pfam" id="PF01613">
    <property type="entry name" value="Flavin_Reduct"/>
    <property type="match status" value="1"/>
</dbReference>
<evidence type="ECO:0000313" key="4">
    <source>
        <dbReference type="EMBL" id="ACZ29350.1"/>
    </source>
</evidence>
<dbReference type="InterPro" id="IPR050268">
    <property type="entry name" value="NADH-dep_flavin_reductase"/>
</dbReference>
<protein>
    <submittedName>
        <fullName evidence="4">Flavin reductase domain protein FMN-binding protein</fullName>
    </submittedName>
</protein>
<organism evidence="4 5">
    <name type="scientific">Xylanimonas cellulosilytica (strain DSM 15894 / JCM 12276 / CECT 5975 / KCTC 9989 / LMG 20990 / NBRC 107835 / XIL07)</name>
    <dbReference type="NCBI Taxonomy" id="446471"/>
    <lineage>
        <taxon>Bacteria</taxon>
        <taxon>Bacillati</taxon>
        <taxon>Actinomycetota</taxon>
        <taxon>Actinomycetes</taxon>
        <taxon>Micrococcales</taxon>
        <taxon>Promicromonosporaceae</taxon>
        <taxon>Xylanimonas</taxon>
    </lineage>
</organism>
<evidence type="ECO:0000259" key="3">
    <source>
        <dbReference type="SMART" id="SM00903"/>
    </source>
</evidence>
<dbReference type="PANTHER" id="PTHR30466:SF11">
    <property type="entry name" value="FLAVIN-DEPENDENT MONOOXYGENASE, REDUCTASE SUBUNIT HSAB"/>
    <property type="match status" value="1"/>
</dbReference>
<evidence type="ECO:0000313" key="5">
    <source>
        <dbReference type="Proteomes" id="UP000002255"/>
    </source>
</evidence>
<dbReference type="RefSeq" id="WP_012877095.1">
    <property type="nucleotide sequence ID" value="NC_013530.1"/>
</dbReference>
<dbReference type="PANTHER" id="PTHR30466">
    <property type="entry name" value="FLAVIN REDUCTASE"/>
    <property type="match status" value="1"/>
</dbReference>
<accession>D1BV79</accession>
<reference evidence="5" key="1">
    <citation type="submission" date="2009-11" db="EMBL/GenBank/DDBJ databases">
        <title>The complete chromosome of Xylanimonas cellulosilytica DSM 15894.</title>
        <authorList>
            <consortium name="US DOE Joint Genome Institute (JGI-PGF)"/>
            <person name="Lucas S."/>
            <person name="Copeland A."/>
            <person name="Lapidus A."/>
            <person name="Glavina del Rio T."/>
            <person name="Dalin E."/>
            <person name="Tice H."/>
            <person name="Bruce D."/>
            <person name="Goodwin L."/>
            <person name="Pitluck S."/>
            <person name="Kyrpides N."/>
            <person name="Mavromatis K."/>
            <person name="Ivanova N."/>
            <person name="Mikhailova N."/>
            <person name="Foster B."/>
            <person name="Clum A."/>
            <person name="Brettin T."/>
            <person name="Detter J.C."/>
            <person name="Han C."/>
            <person name="Larimer F."/>
            <person name="Land M."/>
            <person name="Hauser L."/>
            <person name="Markowitz V."/>
            <person name="Cheng J.F."/>
            <person name="Hugenholtz P."/>
            <person name="Woyke T."/>
            <person name="Wu D."/>
            <person name="Gehrich-Schroeter G."/>
            <person name="Schneider S."/>
            <person name="Pukall S.R."/>
            <person name="Klenk H.P."/>
            <person name="Eisen J.A."/>
        </authorList>
    </citation>
    <scope>NUCLEOTIDE SEQUENCE [LARGE SCALE GENOMIC DNA]</scope>
    <source>
        <strain evidence="5">DSM 15894 / CECT 5975 / LMG 20990 / XIL07</strain>
    </source>
</reference>
<comment type="similarity">
    <text evidence="1">Belongs to the non-flavoprotein flavin reductase family.</text>
</comment>
<dbReference type="InterPro" id="IPR012349">
    <property type="entry name" value="Split_barrel_FMN-bd"/>
</dbReference>
<dbReference type="EMBL" id="CP001821">
    <property type="protein sequence ID" value="ACZ29350.1"/>
    <property type="molecule type" value="Genomic_DNA"/>
</dbReference>
<dbReference type="HOGENOM" id="CLU_059021_1_2_11"/>
<feature type="domain" description="Flavin reductase like" evidence="3">
    <location>
        <begin position="20"/>
        <end position="152"/>
    </location>
</feature>
<evidence type="ECO:0000256" key="2">
    <source>
        <dbReference type="ARBA" id="ARBA00023002"/>
    </source>
</evidence>